<dbReference type="AlphaFoldDB" id="A0A9P7Q4J6"/>
<comment type="caution">
    <text evidence="1">The sequence shown here is derived from an EMBL/GenBank/DDBJ whole genome shotgun (WGS) entry which is preliminary data.</text>
</comment>
<organism evidence="1 2">
    <name type="scientific">Claviceps humidiphila</name>
    <dbReference type="NCBI Taxonomy" id="1294629"/>
    <lineage>
        <taxon>Eukaryota</taxon>
        <taxon>Fungi</taxon>
        <taxon>Dikarya</taxon>
        <taxon>Ascomycota</taxon>
        <taxon>Pezizomycotina</taxon>
        <taxon>Sordariomycetes</taxon>
        <taxon>Hypocreomycetidae</taxon>
        <taxon>Hypocreales</taxon>
        <taxon>Clavicipitaceae</taxon>
        <taxon>Claviceps</taxon>
    </lineage>
</organism>
<evidence type="ECO:0000313" key="2">
    <source>
        <dbReference type="Proteomes" id="UP000732380"/>
    </source>
</evidence>
<sequence length="117" mass="12860">MAIKVLAWKALPTTFAGKRRHENLKADDVLRAISPSASPISKAPPCSFIPKSHVSPLLGSLVALHAERIGAAATFIGLEDPRTHLFSGEGDITHQTSDGIWILERYQAHDLRNRRSR</sequence>
<protein>
    <submittedName>
        <fullName evidence="1">Uncharacterized protein</fullName>
    </submittedName>
</protein>
<accession>A0A9P7Q4J6</accession>
<dbReference type="Proteomes" id="UP000732380">
    <property type="component" value="Unassembled WGS sequence"/>
</dbReference>
<dbReference type="EMBL" id="SRQM01000127">
    <property type="protein sequence ID" value="KAG6117742.1"/>
    <property type="molecule type" value="Genomic_DNA"/>
</dbReference>
<gene>
    <name evidence="1" type="ORF">E4U13_000816</name>
</gene>
<name>A0A9P7Q4J6_9HYPO</name>
<proteinExistence type="predicted"/>
<keyword evidence="2" id="KW-1185">Reference proteome</keyword>
<evidence type="ECO:0000313" key="1">
    <source>
        <dbReference type="EMBL" id="KAG6117742.1"/>
    </source>
</evidence>
<reference evidence="1 2" key="1">
    <citation type="journal article" date="2020" name="bioRxiv">
        <title>Whole genome comparisons of ergot fungi reveals the divergence and evolution of species within the genus Claviceps are the result of varying mechanisms driving genome evolution and host range expansion.</title>
        <authorList>
            <person name="Wyka S.A."/>
            <person name="Mondo S.J."/>
            <person name="Liu M."/>
            <person name="Dettman J."/>
            <person name="Nalam V."/>
            <person name="Broders K.D."/>
        </authorList>
    </citation>
    <scope>NUCLEOTIDE SEQUENCE [LARGE SCALE GENOMIC DNA]</scope>
    <source>
        <strain evidence="1 2">LM576</strain>
    </source>
</reference>